<dbReference type="Proteomes" id="UP000707451">
    <property type="component" value="Unassembled WGS sequence"/>
</dbReference>
<reference evidence="2" key="1">
    <citation type="submission" date="2021-06" db="EMBL/GenBank/DDBJ databases">
        <title>Genome Sequence of Mortierella hyaline Strain SCG-10, a Cold-Adapted, Nitrate-Reducing Fungus Isolated from Soil in Minnesota, USA.</title>
        <authorList>
            <person name="Aldossari N."/>
        </authorList>
    </citation>
    <scope>NUCLEOTIDE SEQUENCE</scope>
    <source>
        <strain evidence="2">SCG-10</strain>
    </source>
</reference>
<gene>
    <name evidence="2" type="ORF">KI688_009446</name>
</gene>
<keyword evidence="1" id="KW-0732">Signal</keyword>
<organism evidence="2 3">
    <name type="scientific">Linnemannia hyalina</name>
    <dbReference type="NCBI Taxonomy" id="64524"/>
    <lineage>
        <taxon>Eukaryota</taxon>
        <taxon>Fungi</taxon>
        <taxon>Fungi incertae sedis</taxon>
        <taxon>Mucoromycota</taxon>
        <taxon>Mortierellomycotina</taxon>
        <taxon>Mortierellomycetes</taxon>
        <taxon>Mortierellales</taxon>
        <taxon>Mortierellaceae</taxon>
        <taxon>Linnemannia</taxon>
    </lineage>
</organism>
<evidence type="ECO:0000313" key="2">
    <source>
        <dbReference type="EMBL" id="KAG9070114.1"/>
    </source>
</evidence>
<dbReference type="OrthoDB" id="2315698at2759"/>
<name>A0A9P7XYZ3_9FUNG</name>
<feature type="chain" id="PRO_5040364300" evidence="1">
    <location>
        <begin position="20"/>
        <end position="114"/>
    </location>
</feature>
<protein>
    <submittedName>
        <fullName evidence="2">Uncharacterized protein</fullName>
    </submittedName>
</protein>
<proteinExistence type="predicted"/>
<keyword evidence="3" id="KW-1185">Reference proteome</keyword>
<evidence type="ECO:0000256" key="1">
    <source>
        <dbReference type="SAM" id="SignalP"/>
    </source>
</evidence>
<evidence type="ECO:0000313" key="3">
    <source>
        <dbReference type="Proteomes" id="UP000707451"/>
    </source>
</evidence>
<accession>A0A9P7XYZ3</accession>
<comment type="caution">
    <text evidence="2">The sequence shown here is derived from an EMBL/GenBank/DDBJ whole genome shotgun (WGS) entry which is preliminary data.</text>
</comment>
<dbReference type="EMBL" id="JAHRHY010000004">
    <property type="protein sequence ID" value="KAG9070114.1"/>
    <property type="molecule type" value="Genomic_DNA"/>
</dbReference>
<feature type="signal peptide" evidence="1">
    <location>
        <begin position="1"/>
        <end position="19"/>
    </location>
</feature>
<sequence>MKFCSAGLLVAALSGIVSATSNSFTLYCSNTIVKDTCAYTYTLVENNGYYGTFSGTMKVASGMFKWKSDEFRVGTSYCDCSKNVALHAWNYDYSWSSTTYVRPGEYSMTGTANY</sequence>
<dbReference type="AlphaFoldDB" id="A0A9P7XYZ3"/>